<dbReference type="Proteomes" id="UP001351900">
    <property type="component" value="Unassembled WGS sequence"/>
</dbReference>
<keyword evidence="1" id="KW-0378">Hydrolase</keyword>
<evidence type="ECO:0000259" key="2">
    <source>
        <dbReference type="Pfam" id="PF02018"/>
    </source>
</evidence>
<dbReference type="InterPro" id="IPR003305">
    <property type="entry name" value="CenC_carb-bd"/>
</dbReference>
<dbReference type="EMBL" id="JAZHOV010000006">
    <property type="protein sequence ID" value="MEF2255614.1"/>
    <property type="molecule type" value="Genomic_DNA"/>
</dbReference>
<keyword evidence="4" id="KW-1185">Reference proteome</keyword>
<protein>
    <submittedName>
        <fullName evidence="3">Carbohydrate binding domain-containing protein</fullName>
    </submittedName>
</protein>
<feature type="domain" description="CBM-cenC" evidence="2">
    <location>
        <begin position="169"/>
        <end position="287"/>
    </location>
</feature>
<name>A0ABU7V7F7_9MICO</name>
<comment type="caution">
    <text evidence="3">The sequence shown here is derived from an EMBL/GenBank/DDBJ whole genome shotgun (WGS) entry which is preliminary data.</text>
</comment>
<gene>
    <name evidence="3" type="ORF">V2V91_10785</name>
</gene>
<evidence type="ECO:0000313" key="3">
    <source>
        <dbReference type="EMBL" id="MEF2255614.1"/>
    </source>
</evidence>
<evidence type="ECO:0000256" key="1">
    <source>
        <dbReference type="ARBA" id="ARBA00022801"/>
    </source>
</evidence>
<dbReference type="InterPro" id="IPR008979">
    <property type="entry name" value="Galactose-bd-like_sf"/>
</dbReference>
<proteinExistence type="predicted"/>
<sequence>MSTILRRPVWSVTVDDEHGDPLTLGSPDMTVTLDSGAVPYGQADVVVPLISPDTIEVLNPLDGLRAVVQIGAQGGTPRTLDLSLRRRHVDHVARTMRLSLATDEALAQAYKPLADDLTPYVHKASVRAVVAYVLGVVAPGAVLAPSGPDAAVKLLADSVNLCANPRLFSDAAGWQTTWTSGSITSNREASGGPADSATYFRAVPAAGTTGGYIYRHENEFPLTPGKEYIFTVWAFAQAGQQVRLEPWIFNAGGTVVQTVAGDTITPGGSWVKTHVRFVASPTAARMRPRLVIVGPAIYSTVGTTLWRVSEYLGDPTDTDPWDAWTADTSDYDYTLSGAAGSSTSVRTALTAGASPDALTWRAGVSAWEFLETIVTAAGLRLYCDEARLWHLVDPAVFTAPGLLSLSPLTSVEGSDTITADDADLSCDGVVVLYSWTDTTGIARTATDTAGTPGRVYTLTLNRPYPGPGIAAAILSRRQGQGRTQDVVALARWDAAPGQSATISLPGTITQAGRVTSIEWTLPAALMRVGTVGLTDIIPGSIAALTGTIDDLTGTIDSL</sequence>
<dbReference type="SUPFAM" id="SSF49785">
    <property type="entry name" value="Galactose-binding domain-like"/>
    <property type="match status" value="1"/>
</dbReference>
<dbReference type="Gene3D" id="2.60.120.260">
    <property type="entry name" value="Galactose-binding domain-like"/>
    <property type="match status" value="1"/>
</dbReference>
<accession>A0ABU7V7F7</accession>
<organism evidence="3 4">
    <name type="scientific">Microbacterium schleiferi</name>
    <dbReference type="NCBI Taxonomy" id="69362"/>
    <lineage>
        <taxon>Bacteria</taxon>
        <taxon>Bacillati</taxon>
        <taxon>Actinomycetota</taxon>
        <taxon>Actinomycetes</taxon>
        <taxon>Micrococcales</taxon>
        <taxon>Microbacteriaceae</taxon>
        <taxon>Microbacterium</taxon>
    </lineage>
</organism>
<dbReference type="RefSeq" id="WP_331791841.1">
    <property type="nucleotide sequence ID" value="NZ_BAAAUO010000001.1"/>
</dbReference>
<dbReference type="Pfam" id="PF02018">
    <property type="entry name" value="CBM_4_9"/>
    <property type="match status" value="1"/>
</dbReference>
<reference evidence="3 4" key="1">
    <citation type="submission" date="2024-01" db="EMBL/GenBank/DDBJ databases">
        <title>the genome sequence of strain Microbacterium schleiferi NBRC 15075.</title>
        <authorList>
            <person name="Ding Y."/>
            <person name="Zhang G."/>
        </authorList>
    </citation>
    <scope>NUCLEOTIDE SEQUENCE [LARGE SCALE GENOMIC DNA]</scope>
    <source>
        <strain evidence="3 4">NBRC 15075</strain>
    </source>
</reference>
<evidence type="ECO:0000313" key="4">
    <source>
        <dbReference type="Proteomes" id="UP001351900"/>
    </source>
</evidence>